<dbReference type="EnsemblMetazoa" id="GPAI017234-RA">
    <property type="protein sequence ID" value="GPAI017234-PA"/>
    <property type="gene ID" value="GPAI017234"/>
</dbReference>
<dbReference type="Proteomes" id="UP000092445">
    <property type="component" value="Unassembled WGS sequence"/>
</dbReference>
<reference evidence="2" key="2">
    <citation type="submission" date="2020-05" db="UniProtKB">
        <authorList>
            <consortium name="EnsemblMetazoa"/>
        </authorList>
    </citation>
    <scope>IDENTIFICATION</scope>
    <source>
        <strain evidence="2">IAEA</strain>
    </source>
</reference>
<keyword evidence="1" id="KW-1133">Transmembrane helix</keyword>
<dbReference type="VEuPathDB" id="VectorBase:GPAI017234"/>
<keyword evidence="1" id="KW-0812">Transmembrane</keyword>
<keyword evidence="1" id="KW-0472">Membrane</keyword>
<reference evidence="3" key="1">
    <citation type="submission" date="2014-03" db="EMBL/GenBank/DDBJ databases">
        <authorList>
            <person name="Aksoy S."/>
            <person name="Warren W."/>
            <person name="Wilson R.K."/>
        </authorList>
    </citation>
    <scope>NUCLEOTIDE SEQUENCE [LARGE SCALE GENOMIC DNA]</scope>
    <source>
        <strain evidence="3">IAEA</strain>
    </source>
</reference>
<keyword evidence="3" id="KW-1185">Reference proteome</keyword>
<sequence length="163" mass="18440">MYLDVLGLMPYERSLKGFHVKTNKNLRQLYARIHTMGMGYCLAAITFIAIKSDISDNDRQGKIAAECGFKKHLGIAKKNQIRLKQMHTYSEGETNAARSRYPSVGIKIFKSRYSTGAERAIHLARLKHVRAAVERTSEREANLSLSVKNLNLCIAYYKFVSGP</sequence>
<evidence type="ECO:0000256" key="1">
    <source>
        <dbReference type="SAM" id="Phobius"/>
    </source>
</evidence>
<organism evidence="2 3">
    <name type="scientific">Glossina pallidipes</name>
    <name type="common">Tsetse fly</name>
    <dbReference type="NCBI Taxonomy" id="7398"/>
    <lineage>
        <taxon>Eukaryota</taxon>
        <taxon>Metazoa</taxon>
        <taxon>Ecdysozoa</taxon>
        <taxon>Arthropoda</taxon>
        <taxon>Hexapoda</taxon>
        <taxon>Insecta</taxon>
        <taxon>Pterygota</taxon>
        <taxon>Neoptera</taxon>
        <taxon>Endopterygota</taxon>
        <taxon>Diptera</taxon>
        <taxon>Brachycera</taxon>
        <taxon>Muscomorpha</taxon>
        <taxon>Hippoboscoidea</taxon>
        <taxon>Glossinidae</taxon>
        <taxon>Glossina</taxon>
    </lineage>
</organism>
<proteinExistence type="predicted"/>
<name>A0A1A9ZJZ6_GLOPL</name>
<evidence type="ECO:0000313" key="2">
    <source>
        <dbReference type="EnsemblMetazoa" id="GPAI017234-PA"/>
    </source>
</evidence>
<dbReference type="AlphaFoldDB" id="A0A1A9ZJZ6"/>
<protein>
    <submittedName>
        <fullName evidence="2">Uncharacterized protein</fullName>
    </submittedName>
</protein>
<evidence type="ECO:0000313" key="3">
    <source>
        <dbReference type="Proteomes" id="UP000092445"/>
    </source>
</evidence>
<feature type="transmembrane region" description="Helical" evidence="1">
    <location>
        <begin position="29"/>
        <end position="50"/>
    </location>
</feature>
<accession>A0A1A9ZJZ6</accession>